<feature type="domain" description="Sulfatase N-terminal" evidence="5">
    <location>
        <begin position="28"/>
        <end position="400"/>
    </location>
</feature>
<keyword evidence="7" id="KW-1185">Reference proteome</keyword>
<evidence type="ECO:0000256" key="4">
    <source>
        <dbReference type="ARBA" id="ARBA00022837"/>
    </source>
</evidence>
<evidence type="ECO:0000313" key="6">
    <source>
        <dbReference type="EMBL" id="NIJ45118.1"/>
    </source>
</evidence>
<keyword evidence="4" id="KW-0106">Calcium</keyword>
<name>A0ABX0U8F7_9FLAO</name>
<dbReference type="Gene3D" id="3.40.720.10">
    <property type="entry name" value="Alkaline Phosphatase, subunit A"/>
    <property type="match status" value="1"/>
</dbReference>
<dbReference type="PANTHER" id="PTHR42693:SF53">
    <property type="entry name" value="ENDO-4-O-SULFATASE"/>
    <property type="match status" value="1"/>
</dbReference>
<dbReference type="PROSITE" id="PS00523">
    <property type="entry name" value="SULFATASE_1"/>
    <property type="match status" value="1"/>
</dbReference>
<comment type="similarity">
    <text evidence="1">Belongs to the sulfatase family.</text>
</comment>
<proteinExistence type="inferred from homology"/>
<accession>A0ABX0U8F7</accession>
<dbReference type="SUPFAM" id="SSF53649">
    <property type="entry name" value="Alkaline phosphatase-like"/>
    <property type="match status" value="1"/>
</dbReference>
<comment type="caution">
    <text evidence="6">The sequence shown here is derived from an EMBL/GenBank/DDBJ whole genome shotgun (WGS) entry which is preliminary data.</text>
</comment>
<dbReference type="InterPro" id="IPR050738">
    <property type="entry name" value="Sulfatase"/>
</dbReference>
<dbReference type="InterPro" id="IPR000917">
    <property type="entry name" value="Sulfatase_N"/>
</dbReference>
<keyword evidence="3 6" id="KW-0378">Hydrolase</keyword>
<keyword evidence="2" id="KW-0479">Metal-binding</keyword>
<evidence type="ECO:0000259" key="5">
    <source>
        <dbReference type="Pfam" id="PF00884"/>
    </source>
</evidence>
<sequence length="512" mass="58670">MNFLSKTIPLIVLLLHVTVWKTNAQKTPNLLYIITDEHNFRTIGAYRDLLSKEQAYMWGEKAYVETPYLDYLAHNGAILTSMYATSPSCTPSRASMFTGNYPHTVKMPKNGYVLAHNVPTLANVLADNGYTTSYTGKLHLIGNPKPMWNPEYGYGFQHKKYMFNGGHWKKFGFNPDGTPKVASLNSKGVPNTNLNGADEKTFATDWLTDRALEFFDAQKNSKLPFFEVVSFPDPHTNNTVRAPYDTMYPIKNIELPKTFNLEYHKELPSWKNPEIDFAVDKTTKERKFKKGFTPEKVKQKMKSDISQYFGMVKCIDDNIGKMIQKLKQNGQLENTIIIFSSDHGDLLGEYGRDNKGVPQEGSAKIPFIVYYPNAIKPGTVVNKAANNTDLMDTVLSLMNVKNYDANTTDGRDISPWLLGKKNKDLEDITFVRYQWWASVITDRYKLIFDKSKTEPWLIDLEKDPQELINYIKDENYNEIVKKLAKELKAYGQKYNDDIVLDAKIKEQIDELI</sequence>
<evidence type="ECO:0000313" key="7">
    <source>
        <dbReference type="Proteomes" id="UP000745859"/>
    </source>
</evidence>
<reference evidence="6 7" key="1">
    <citation type="submission" date="2020-03" db="EMBL/GenBank/DDBJ databases">
        <title>Genomic Encyclopedia of Type Strains, Phase IV (KMG-IV): sequencing the most valuable type-strain genomes for metagenomic binning, comparative biology and taxonomic classification.</title>
        <authorList>
            <person name="Goeker M."/>
        </authorList>
    </citation>
    <scope>NUCLEOTIDE SEQUENCE [LARGE SCALE GENOMIC DNA]</scope>
    <source>
        <strain evidence="6 7">DSM 101599</strain>
    </source>
</reference>
<dbReference type="EMBL" id="JAASQL010000001">
    <property type="protein sequence ID" value="NIJ45118.1"/>
    <property type="molecule type" value="Genomic_DNA"/>
</dbReference>
<evidence type="ECO:0000256" key="1">
    <source>
        <dbReference type="ARBA" id="ARBA00008779"/>
    </source>
</evidence>
<dbReference type="GO" id="GO:0016787">
    <property type="term" value="F:hydrolase activity"/>
    <property type="evidence" value="ECO:0007669"/>
    <property type="project" value="UniProtKB-KW"/>
</dbReference>
<dbReference type="RefSeq" id="WP_167186375.1">
    <property type="nucleotide sequence ID" value="NZ_JAASQL010000001.1"/>
</dbReference>
<evidence type="ECO:0000256" key="2">
    <source>
        <dbReference type="ARBA" id="ARBA00022723"/>
    </source>
</evidence>
<dbReference type="Proteomes" id="UP000745859">
    <property type="component" value="Unassembled WGS sequence"/>
</dbReference>
<dbReference type="PANTHER" id="PTHR42693">
    <property type="entry name" value="ARYLSULFATASE FAMILY MEMBER"/>
    <property type="match status" value="1"/>
</dbReference>
<dbReference type="CDD" id="cd16034">
    <property type="entry name" value="sulfatase_like"/>
    <property type="match status" value="1"/>
</dbReference>
<organism evidence="6 7">
    <name type="scientific">Wenyingzhuangia heitensis</name>
    <dbReference type="NCBI Taxonomy" id="1487859"/>
    <lineage>
        <taxon>Bacteria</taxon>
        <taxon>Pseudomonadati</taxon>
        <taxon>Bacteroidota</taxon>
        <taxon>Flavobacteriia</taxon>
        <taxon>Flavobacteriales</taxon>
        <taxon>Flavobacteriaceae</taxon>
        <taxon>Wenyingzhuangia</taxon>
    </lineage>
</organism>
<protein>
    <submittedName>
        <fullName evidence="6">Sulfatase</fullName>
        <ecNumber evidence="6">3.1.6.-</ecNumber>
    </submittedName>
</protein>
<dbReference type="Pfam" id="PF00884">
    <property type="entry name" value="Sulfatase"/>
    <property type="match status" value="1"/>
</dbReference>
<gene>
    <name evidence="6" type="ORF">FHR24_001557</name>
</gene>
<evidence type="ECO:0000256" key="3">
    <source>
        <dbReference type="ARBA" id="ARBA00022801"/>
    </source>
</evidence>
<dbReference type="EC" id="3.1.6.-" evidence="6"/>
<dbReference type="InterPro" id="IPR017850">
    <property type="entry name" value="Alkaline_phosphatase_core_sf"/>
</dbReference>
<dbReference type="InterPro" id="IPR024607">
    <property type="entry name" value="Sulfatase_CS"/>
</dbReference>